<dbReference type="EMBL" id="LOHG01000013">
    <property type="protein sequence ID" value="MCI8211771.1"/>
    <property type="molecule type" value="Genomic_DNA"/>
</dbReference>
<name>A0ABS9ZNQ0_9PSED</name>
<protein>
    <submittedName>
        <fullName evidence="1">Uncharacterized protein</fullName>
    </submittedName>
</protein>
<accession>A0ABS9ZNQ0</accession>
<sequence length="74" mass="8476">MRIASISLGTFHPIRQKTHHPDVIQSLLTNLAQAFTARQLLKKSKMTHLNPRYKGFPLLKKKIRNAAQGIFLQL</sequence>
<gene>
    <name evidence="1" type="ORF">AUC61_19750</name>
</gene>
<organism evidence="1 2">
    <name type="scientific">Pseudomonas maioricensis</name>
    <dbReference type="NCBI Taxonomy" id="1766623"/>
    <lineage>
        <taxon>Bacteria</taxon>
        <taxon>Pseudomonadati</taxon>
        <taxon>Pseudomonadota</taxon>
        <taxon>Gammaproteobacteria</taxon>
        <taxon>Pseudomonadales</taxon>
        <taxon>Pseudomonadaceae</taxon>
        <taxon>Pseudomonas</taxon>
    </lineage>
</organism>
<evidence type="ECO:0000313" key="1">
    <source>
        <dbReference type="EMBL" id="MCI8211771.1"/>
    </source>
</evidence>
<evidence type="ECO:0000313" key="2">
    <source>
        <dbReference type="Proteomes" id="UP001320513"/>
    </source>
</evidence>
<comment type="caution">
    <text evidence="1">The sequence shown here is derived from an EMBL/GenBank/DDBJ whole genome shotgun (WGS) entry which is preliminary data.</text>
</comment>
<keyword evidence="2" id="KW-1185">Reference proteome</keyword>
<proteinExistence type="predicted"/>
<reference evidence="1 2" key="1">
    <citation type="submission" date="2015-12" db="EMBL/GenBank/DDBJ databases">
        <title>Phylogenomics in the description of a new species in the Pseudomonas syringae group.</title>
        <authorList>
            <person name="Busquets A."/>
            <person name="Gomila M."/>
            <person name="Beiki F."/>
            <person name="Rahimian H."/>
            <person name="Mulet M."/>
            <person name="Sanchez D."/>
            <person name="Garcia-Valdes E."/>
            <person name="Lalucat J."/>
        </authorList>
    </citation>
    <scope>NUCLEOTIDE SEQUENCE [LARGE SCALE GENOMIC DNA]</scope>
    <source>
        <strain evidence="1 2">S25</strain>
    </source>
</reference>
<dbReference type="Proteomes" id="UP001320513">
    <property type="component" value="Unassembled WGS sequence"/>
</dbReference>